<comment type="similarity">
    <text evidence="1">Belongs to the amidase family.</text>
</comment>
<accession>A0ABS6IEX8</accession>
<dbReference type="EMBL" id="JAHOPB010000001">
    <property type="protein sequence ID" value="MBU8873025.1"/>
    <property type="molecule type" value="Genomic_DNA"/>
</dbReference>
<feature type="domain" description="Amidase" evidence="2">
    <location>
        <begin position="27"/>
        <end position="456"/>
    </location>
</feature>
<evidence type="ECO:0000256" key="1">
    <source>
        <dbReference type="ARBA" id="ARBA00009199"/>
    </source>
</evidence>
<reference evidence="3 4" key="1">
    <citation type="submission" date="2021-06" db="EMBL/GenBank/DDBJ databases">
        <authorList>
            <person name="Lee D.H."/>
        </authorList>
    </citation>
    <scope>NUCLEOTIDE SEQUENCE [LARGE SCALE GENOMIC DNA]</scope>
    <source>
        <strain evidence="3 4">MMS21-HV4-11</strain>
    </source>
</reference>
<evidence type="ECO:0000313" key="3">
    <source>
        <dbReference type="EMBL" id="MBU8873025.1"/>
    </source>
</evidence>
<dbReference type="InterPro" id="IPR000120">
    <property type="entry name" value="Amidase"/>
</dbReference>
<dbReference type="InterPro" id="IPR023631">
    <property type="entry name" value="Amidase_dom"/>
</dbReference>
<dbReference type="PANTHER" id="PTHR11895:SF7">
    <property type="entry name" value="GLUTAMYL-TRNA(GLN) AMIDOTRANSFERASE SUBUNIT A, MITOCHONDRIAL"/>
    <property type="match status" value="1"/>
</dbReference>
<evidence type="ECO:0000313" key="4">
    <source>
        <dbReference type="Proteomes" id="UP000727907"/>
    </source>
</evidence>
<protein>
    <submittedName>
        <fullName evidence="3">Amidase</fullName>
    </submittedName>
</protein>
<gene>
    <name evidence="3" type="ORF">KQ910_04590</name>
</gene>
<sequence>MPAQDFAGRTVADHVEAFTSGKVAARDIVEGLLERTKKAEPFNPIATLDADGARAAADALDARRKNGGSFGALAGVPVSAKDLILTKGLRTAFASITMKDNVPSMDAEAIAQWRAADAVLFAKTTTPEFGHKVLTDSPLHGITRNPWNREHTSGGSSGGAAVSVALGLGPIAMSTDGAGSGRIPAACCGVYGLKATLGRVPHEVPPDQFGQLTYLGVMARHPGDLGAGLASMSRSHPNDPWTLAIGREPFAWPDKAGGHPIAGKRITVIRRMTGGYLDPDTEARLDAALAFLDKQGAKIKEMDGREIDWKLDVARIILRANQIERFADILKNRRGDLDPSFARTLDEGNAVDVVALRRAIVDRTTAFKAVQGLFADCDLLLTPTVATPAPPATQNQFEPLVVDGKPLGDLRAAWYTYTIPFNMTGHPAISIPFGRSKAGLPIGIHFVAPWYAEGHLIKLAQAFDAETGASAEFPPGFAAGA</sequence>
<dbReference type="RefSeq" id="WP_216957293.1">
    <property type="nucleotide sequence ID" value="NZ_JAHOPB010000001.1"/>
</dbReference>
<dbReference type="PANTHER" id="PTHR11895">
    <property type="entry name" value="TRANSAMIDASE"/>
    <property type="match status" value="1"/>
</dbReference>
<dbReference type="Pfam" id="PF01425">
    <property type="entry name" value="Amidase"/>
    <property type="match status" value="1"/>
</dbReference>
<keyword evidence="4" id="KW-1185">Reference proteome</keyword>
<comment type="caution">
    <text evidence="3">The sequence shown here is derived from an EMBL/GenBank/DDBJ whole genome shotgun (WGS) entry which is preliminary data.</text>
</comment>
<organism evidence="3 4">
    <name type="scientific">Reyranella humidisoli</name>
    <dbReference type="NCBI Taxonomy" id="2849149"/>
    <lineage>
        <taxon>Bacteria</taxon>
        <taxon>Pseudomonadati</taxon>
        <taxon>Pseudomonadota</taxon>
        <taxon>Alphaproteobacteria</taxon>
        <taxon>Hyphomicrobiales</taxon>
        <taxon>Reyranellaceae</taxon>
        <taxon>Reyranella</taxon>
    </lineage>
</organism>
<evidence type="ECO:0000259" key="2">
    <source>
        <dbReference type="Pfam" id="PF01425"/>
    </source>
</evidence>
<proteinExistence type="inferred from homology"/>
<name>A0ABS6IEX8_9HYPH</name>
<dbReference type="Proteomes" id="UP000727907">
    <property type="component" value="Unassembled WGS sequence"/>
</dbReference>